<dbReference type="Pfam" id="PF07183">
    <property type="entry name" value="DUF1403"/>
    <property type="match status" value="1"/>
</dbReference>
<accession>A0A366F6V5</accession>
<organism evidence="1 2">
    <name type="scientific">Roseiarcus fermentans</name>
    <dbReference type="NCBI Taxonomy" id="1473586"/>
    <lineage>
        <taxon>Bacteria</taxon>
        <taxon>Pseudomonadati</taxon>
        <taxon>Pseudomonadota</taxon>
        <taxon>Alphaproteobacteria</taxon>
        <taxon>Hyphomicrobiales</taxon>
        <taxon>Roseiarcaceae</taxon>
        <taxon>Roseiarcus</taxon>
    </lineage>
</organism>
<keyword evidence="2" id="KW-1185">Reference proteome</keyword>
<dbReference type="AlphaFoldDB" id="A0A366F6V5"/>
<reference evidence="1 2" key="1">
    <citation type="submission" date="2018-06" db="EMBL/GenBank/DDBJ databases">
        <title>Genomic Encyclopedia of Type Strains, Phase IV (KMG-IV): sequencing the most valuable type-strain genomes for metagenomic binning, comparative biology and taxonomic classification.</title>
        <authorList>
            <person name="Goeker M."/>
        </authorList>
    </citation>
    <scope>NUCLEOTIDE SEQUENCE [LARGE SCALE GENOMIC DNA]</scope>
    <source>
        <strain evidence="1 2">DSM 24875</strain>
    </source>
</reference>
<name>A0A366F6V5_9HYPH</name>
<evidence type="ECO:0000313" key="2">
    <source>
        <dbReference type="Proteomes" id="UP000253529"/>
    </source>
</evidence>
<dbReference type="InterPro" id="IPR009843">
    <property type="entry name" value="DUF1403"/>
</dbReference>
<gene>
    <name evidence="1" type="ORF">DFR50_11935</name>
</gene>
<sequence length="193" mass="19906">MVAADLQSPIPPEHAAELIAALREIVIGGRPAPVVAAAAATAVMDLRADVESLALLCADAALAKTLGWPTPLPLLAGELFARRAAGEGRRPRPGEAGWGRLVALSYGRAALAALDLAQDLSRRAVRLADAAPKLRAKGKTGAITALLGDDAVSAAAPIAGLSDRARRRLFDRLVALGAARELTGRAAFRLYGL</sequence>
<dbReference type="Proteomes" id="UP000253529">
    <property type="component" value="Unassembled WGS sequence"/>
</dbReference>
<comment type="caution">
    <text evidence="1">The sequence shown here is derived from an EMBL/GenBank/DDBJ whole genome shotgun (WGS) entry which is preliminary data.</text>
</comment>
<dbReference type="EMBL" id="QNRK01000019">
    <property type="protein sequence ID" value="RBP10364.1"/>
    <property type="molecule type" value="Genomic_DNA"/>
</dbReference>
<protein>
    <submittedName>
        <fullName evidence="1">Uncharacterized protein DUF1403</fullName>
    </submittedName>
</protein>
<proteinExistence type="predicted"/>
<evidence type="ECO:0000313" key="1">
    <source>
        <dbReference type="EMBL" id="RBP10364.1"/>
    </source>
</evidence>